<dbReference type="EMBL" id="CM055100">
    <property type="protein sequence ID" value="KAJ7543061.1"/>
    <property type="molecule type" value="Genomic_DNA"/>
</dbReference>
<proteinExistence type="predicted"/>
<gene>
    <name evidence="1" type="ORF">O6H91_09G023600</name>
</gene>
<accession>A0ACC2CM36</accession>
<organism evidence="1 2">
    <name type="scientific">Diphasiastrum complanatum</name>
    <name type="common">Issler's clubmoss</name>
    <name type="synonym">Lycopodium complanatum</name>
    <dbReference type="NCBI Taxonomy" id="34168"/>
    <lineage>
        <taxon>Eukaryota</taxon>
        <taxon>Viridiplantae</taxon>
        <taxon>Streptophyta</taxon>
        <taxon>Embryophyta</taxon>
        <taxon>Tracheophyta</taxon>
        <taxon>Lycopodiopsida</taxon>
        <taxon>Lycopodiales</taxon>
        <taxon>Lycopodiaceae</taxon>
        <taxon>Lycopodioideae</taxon>
        <taxon>Diphasiastrum</taxon>
    </lineage>
</organism>
<evidence type="ECO:0000313" key="2">
    <source>
        <dbReference type="Proteomes" id="UP001162992"/>
    </source>
</evidence>
<name>A0ACC2CM36_DIPCM</name>
<comment type="caution">
    <text evidence="1">The sequence shown here is derived from an EMBL/GenBank/DDBJ whole genome shotgun (WGS) entry which is preliminary data.</text>
</comment>
<keyword evidence="2" id="KW-1185">Reference proteome</keyword>
<reference evidence="2" key="1">
    <citation type="journal article" date="2024" name="Proc. Natl. Acad. Sci. U.S.A.">
        <title>Extraordinary preservation of gene collinearity over three hundred million years revealed in homosporous lycophytes.</title>
        <authorList>
            <person name="Li C."/>
            <person name="Wickell D."/>
            <person name="Kuo L.Y."/>
            <person name="Chen X."/>
            <person name="Nie B."/>
            <person name="Liao X."/>
            <person name="Peng D."/>
            <person name="Ji J."/>
            <person name="Jenkins J."/>
            <person name="Williams M."/>
            <person name="Shu S."/>
            <person name="Plott C."/>
            <person name="Barry K."/>
            <person name="Rajasekar S."/>
            <person name="Grimwood J."/>
            <person name="Han X."/>
            <person name="Sun S."/>
            <person name="Hou Z."/>
            <person name="He W."/>
            <person name="Dai G."/>
            <person name="Sun C."/>
            <person name="Schmutz J."/>
            <person name="Leebens-Mack J.H."/>
            <person name="Li F.W."/>
            <person name="Wang L."/>
        </authorList>
    </citation>
    <scope>NUCLEOTIDE SEQUENCE [LARGE SCALE GENOMIC DNA]</scope>
    <source>
        <strain evidence="2">cv. PW_Plant_1</strain>
    </source>
</reference>
<evidence type="ECO:0000313" key="1">
    <source>
        <dbReference type="EMBL" id="KAJ7543061.1"/>
    </source>
</evidence>
<dbReference type="Proteomes" id="UP001162992">
    <property type="component" value="Chromosome 9"/>
</dbReference>
<protein>
    <submittedName>
        <fullName evidence="1">Uncharacterized protein</fullName>
    </submittedName>
</protein>
<sequence length="397" mass="44164">MRTVVRSRHLNSDTMKSSEGTWMGYSLLALLNLHLLRYSAMVTAARTCNFPAIFNFGDSTSDTGGIQAAFPTFSQSEFPPYGMTFPGKPALRYSDGRLLIDFFCEALELPYLSAYLQAVGSDFRHGVNFATAGATAQAVTFISPFSLNVQLNQFNEFRQRVLSHQGGRYLPSDDVFSKALYIVEIGGNDFSYGYTRNLNFDQVKNYLPRVVDAIGSLVKGIYQAGGRTILVFDAGPQGCVPYFLTNFPAMAVELDAVGCAIEYNDVTRYYNSLLKTGMSQLQSQLPDSSIIYIDSFAIKYALTVNAKQNGFLYTTKACCGMGGRYNYDYNQQCGRSKTQIGNFDSIAPACSNPSQYLNWDGVHYTEAANRYIARKILTEQFFEPAFPLNQLCQLKPI</sequence>